<dbReference type="InterPro" id="IPR000109">
    <property type="entry name" value="POT_fam"/>
</dbReference>
<keyword evidence="4 7" id="KW-0812">Transmembrane</keyword>
<dbReference type="PANTHER" id="PTHR21320">
    <property type="entry name" value="CYTOCHROME C OXIDASE ASSEMBLY PROTEIN COX11-RELATED"/>
    <property type="match status" value="1"/>
</dbReference>
<dbReference type="Proteomes" id="UP001187192">
    <property type="component" value="Unassembled WGS sequence"/>
</dbReference>
<sequence length="614" mass="68685">MWGWGTGYGVVAGAMAASFIVFVSRIKRYEKQGAMGSPFTSVAQVLVAASRKRNIGEMRDGHGILGQGNGNGPTRGLNKIEKPLETLLVKPSGRSEASPQSRTHLVMLLDVPSCQFPPQHLLHQASQHGDPNNRSSKFNLPPASLQGIIGITMLKRIGIGLFLSILYMVSLALVEAKRVDRARHYNLIENPRAEIPIRVWWMLPQYLLCRFLDVFTYIGLQELFYDQMPPVMRSLGSVANLSITGVGNFISSGIISQLVQGISSRNADNWLVSLSVSETTPPPLSVCLSLFLSPPSPAEARGFRNRRGRLSHHGQSNSSRRLSPSVAVAVSRLSRRAHFLPYLKILQDGSLASRCLPNDLVWSSYCFTRGNSGYCKPFGYNLWRTASIHELSTGSFDKYRQVSPYATKYFRRPCSLFRSQHHYASVFVASKEQKSRNMLLYLSALVFAMVGCSYAAVPLYRRFCQATGYGGTVQRRESVEEKIARHAKDGTVTTREIVVQFNADVADGMPWRFIPTQREVRVKPGESALAFYTAENRSSTPITGVSTYNVTPMKAAVYFNKIQCFCFEEQRLLPGEQIDMPVFFYIDPEFETDPRMDGINNLILSYTFFKVSEE</sequence>
<dbReference type="GO" id="GO:0022857">
    <property type="term" value="F:transmembrane transporter activity"/>
    <property type="evidence" value="ECO:0007669"/>
    <property type="project" value="InterPro"/>
</dbReference>
<comment type="function">
    <text evidence="1">Exerts its effect at some terminal stage of cytochrome c oxidase synthesis, probably by being involved in the insertion of the copper B into subunit I.</text>
</comment>
<feature type="transmembrane region" description="Helical" evidence="7">
    <location>
        <begin position="6"/>
        <end position="26"/>
    </location>
</feature>
<dbReference type="NCBIfam" id="NF003465">
    <property type="entry name" value="PRK05089.1"/>
    <property type="match status" value="1"/>
</dbReference>
<dbReference type="SUPFAM" id="SSF110111">
    <property type="entry name" value="Ctag/Cox11"/>
    <property type="match status" value="1"/>
</dbReference>
<protein>
    <recommendedName>
        <fullName evidence="10">Cytochrome c oxidase assembly protein COX11, mitochondrial</fullName>
    </recommendedName>
</protein>
<keyword evidence="9" id="KW-1185">Reference proteome</keyword>
<dbReference type="GO" id="GO:0005743">
    <property type="term" value="C:mitochondrial inner membrane"/>
    <property type="evidence" value="ECO:0007669"/>
    <property type="project" value="UniProtKB-SubCell"/>
</dbReference>
<comment type="subcellular location">
    <subcellularLocation>
        <location evidence="2">Membrane</location>
        <topology evidence="2">Multi-pass membrane protein</topology>
    </subcellularLocation>
    <subcellularLocation>
        <location evidence="3">Mitochondrion inner membrane</location>
        <topology evidence="3">Single-pass membrane protein</topology>
        <orientation evidence="3">Intermembrane side</orientation>
    </subcellularLocation>
</comment>
<gene>
    <name evidence="8" type="ORF">TIFTF001_024665</name>
</gene>
<dbReference type="Gene3D" id="1.20.1250.20">
    <property type="entry name" value="MFS general substrate transporter like domains"/>
    <property type="match status" value="1"/>
</dbReference>
<organism evidence="8 9">
    <name type="scientific">Ficus carica</name>
    <name type="common">Common fig</name>
    <dbReference type="NCBI Taxonomy" id="3494"/>
    <lineage>
        <taxon>Eukaryota</taxon>
        <taxon>Viridiplantae</taxon>
        <taxon>Streptophyta</taxon>
        <taxon>Embryophyta</taxon>
        <taxon>Tracheophyta</taxon>
        <taxon>Spermatophyta</taxon>
        <taxon>Magnoliopsida</taxon>
        <taxon>eudicotyledons</taxon>
        <taxon>Gunneridae</taxon>
        <taxon>Pentapetalae</taxon>
        <taxon>rosids</taxon>
        <taxon>fabids</taxon>
        <taxon>Rosales</taxon>
        <taxon>Moraceae</taxon>
        <taxon>Ficeae</taxon>
        <taxon>Ficus</taxon>
    </lineage>
</organism>
<evidence type="ECO:0000256" key="3">
    <source>
        <dbReference type="ARBA" id="ARBA00004243"/>
    </source>
</evidence>
<dbReference type="HAMAP" id="MF_00155">
    <property type="entry name" value="CtaG"/>
    <property type="match status" value="1"/>
</dbReference>
<feature type="transmembrane region" description="Helical" evidence="7">
    <location>
        <begin position="439"/>
        <end position="457"/>
    </location>
</feature>
<evidence type="ECO:0008006" key="10">
    <source>
        <dbReference type="Google" id="ProtNLM"/>
    </source>
</evidence>
<evidence type="ECO:0000256" key="5">
    <source>
        <dbReference type="ARBA" id="ARBA00022989"/>
    </source>
</evidence>
<dbReference type="EMBL" id="BTGU01000058">
    <property type="protein sequence ID" value="GMN55546.1"/>
    <property type="molecule type" value="Genomic_DNA"/>
</dbReference>
<dbReference type="InterPro" id="IPR007533">
    <property type="entry name" value="Cyt_c_oxidase_assmbl_CtaG"/>
</dbReference>
<dbReference type="PANTHER" id="PTHR21320:SF3">
    <property type="entry name" value="CYTOCHROME C OXIDASE ASSEMBLY PROTEIN COX11, MITOCHONDRIAL-RELATED"/>
    <property type="match status" value="1"/>
</dbReference>
<evidence type="ECO:0000313" key="9">
    <source>
        <dbReference type="Proteomes" id="UP001187192"/>
    </source>
</evidence>
<reference evidence="8" key="1">
    <citation type="submission" date="2023-07" db="EMBL/GenBank/DDBJ databases">
        <title>draft genome sequence of fig (Ficus carica).</title>
        <authorList>
            <person name="Takahashi T."/>
            <person name="Nishimura K."/>
        </authorList>
    </citation>
    <scope>NUCLEOTIDE SEQUENCE</scope>
</reference>
<dbReference type="FunFam" id="2.60.370.10:FF:000001">
    <property type="entry name" value="COX11 cytochrome c oxidase assembly homolog"/>
    <property type="match status" value="1"/>
</dbReference>
<evidence type="ECO:0000256" key="1">
    <source>
        <dbReference type="ARBA" id="ARBA00004007"/>
    </source>
</evidence>
<keyword evidence="5 7" id="KW-1133">Transmembrane helix</keyword>
<dbReference type="AlphaFoldDB" id="A0AA88AY75"/>
<evidence type="ECO:0000256" key="4">
    <source>
        <dbReference type="ARBA" id="ARBA00022692"/>
    </source>
</evidence>
<evidence type="ECO:0000313" key="8">
    <source>
        <dbReference type="EMBL" id="GMN55546.1"/>
    </source>
</evidence>
<dbReference type="InterPro" id="IPR036259">
    <property type="entry name" value="MFS_trans_sf"/>
</dbReference>
<dbReference type="Gene3D" id="2.60.370.10">
    <property type="entry name" value="Ctag/Cox11"/>
    <property type="match status" value="1"/>
</dbReference>
<dbReference type="InterPro" id="IPR023471">
    <property type="entry name" value="CtaG/Cox11_dom_sf"/>
</dbReference>
<dbReference type="Pfam" id="PF04442">
    <property type="entry name" value="CtaG_Cox11"/>
    <property type="match status" value="1"/>
</dbReference>
<dbReference type="GO" id="GO:0005507">
    <property type="term" value="F:copper ion binding"/>
    <property type="evidence" value="ECO:0007669"/>
    <property type="project" value="InterPro"/>
</dbReference>
<comment type="caution">
    <text evidence="8">The sequence shown here is derived from an EMBL/GenBank/DDBJ whole genome shotgun (WGS) entry which is preliminary data.</text>
</comment>
<feature type="transmembrane region" description="Helical" evidence="7">
    <location>
        <begin position="157"/>
        <end position="174"/>
    </location>
</feature>
<evidence type="ECO:0000256" key="7">
    <source>
        <dbReference type="SAM" id="Phobius"/>
    </source>
</evidence>
<evidence type="ECO:0000256" key="2">
    <source>
        <dbReference type="ARBA" id="ARBA00004141"/>
    </source>
</evidence>
<accession>A0AA88AY75</accession>
<proteinExistence type="inferred from homology"/>
<dbReference type="Pfam" id="PF00854">
    <property type="entry name" value="PTR2"/>
    <property type="match status" value="1"/>
</dbReference>
<evidence type="ECO:0000256" key="6">
    <source>
        <dbReference type="ARBA" id="ARBA00023136"/>
    </source>
</evidence>
<name>A0AA88AY75_FICCA</name>
<keyword evidence="6 7" id="KW-0472">Membrane</keyword>